<evidence type="ECO:0000313" key="3">
    <source>
        <dbReference type="Proteomes" id="UP000815325"/>
    </source>
</evidence>
<feature type="region of interest" description="Disordered" evidence="1">
    <location>
        <begin position="1"/>
        <end position="94"/>
    </location>
</feature>
<feature type="compositionally biased region" description="Polar residues" evidence="1">
    <location>
        <begin position="68"/>
        <end position="94"/>
    </location>
</feature>
<dbReference type="Proteomes" id="UP000815325">
    <property type="component" value="Unassembled WGS sequence"/>
</dbReference>
<feature type="non-terminal residue" evidence="2">
    <location>
        <position position="94"/>
    </location>
</feature>
<reference evidence="2" key="1">
    <citation type="submission" date="2017-08" db="EMBL/GenBank/DDBJ databases">
        <authorList>
            <person name="Polle J.E."/>
            <person name="Barry K."/>
            <person name="Cushman J."/>
            <person name="Schmutz J."/>
            <person name="Tran D."/>
            <person name="Hathwaick L.T."/>
            <person name="Yim W.C."/>
            <person name="Jenkins J."/>
            <person name="Mckie-Krisberg Z.M."/>
            <person name="Prochnik S."/>
            <person name="Lindquist E."/>
            <person name="Dockter R.B."/>
            <person name="Adam C."/>
            <person name="Molina H."/>
            <person name="Bunkerborg J."/>
            <person name="Jin E."/>
            <person name="Buchheim M."/>
            <person name="Magnuson J."/>
        </authorList>
    </citation>
    <scope>NUCLEOTIDE SEQUENCE</scope>
    <source>
        <strain evidence="2">CCAP 19/18</strain>
    </source>
</reference>
<comment type="caution">
    <text evidence="2">The sequence shown here is derived from an EMBL/GenBank/DDBJ whole genome shotgun (WGS) entry which is preliminary data.</text>
</comment>
<sequence length="94" mass="9402">MSQLSFGQAQHGLMRQGTSNLSPANSCQMPPQSGNSTAVPSMSHANSGLLGTSGKMSPAGSGLVGSLTPASSSLALNQQAESQQPPRSSTPPAH</sequence>
<proteinExistence type="predicted"/>
<name>A0ABQ7FRP0_DUNSA</name>
<organism evidence="2 3">
    <name type="scientific">Dunaliella salina</name>
    <name type="common">Green alga</name>
    <name type="synonym">Protococcus salinus</name>
    <dbReference type="NCBI Taxonomy" id="3046"/>
    <lineage>
        <taxon>Eukaryota</taxon>
        <taxon>Viridiplantae</taxon>
        <taxon>Chlorophyta</taxon>
        <taxon>core chlorophytes</taxon>
        <taxon>Chlorophyceae</taxon>
        <taxon>CS clade</taxon>
        <taxon>Chlamydomonadales</taxon>
        <taxon>Dunaliellaceae</taxon>
        <taxon>Dunaliella</taxon>
    </lineage>
</organism>
<dbReference type="EMBL" id="MU074076">
    <property type="protein sequence ID" value="KAF5825283.1"/>
    <property type="molecule type" value="Genomic_DNA"/>
</dbReference>
<feature type="compositionally biased region" description="Polar residues" evidence="1">
    <location>
        <begin position="16"/>
        <end position="50"/>
    </location>
</feature>
<keyword evidence="3" id="KW-1185">Reference proteome</keyword>
<gene>
    <name evidence="2" type="ORF">DUNSADRAFT_12231</name>
</gene>
<accession>A0ABQ7FRP0</accession>
<protein>
    <submittedName>
        <fullName evidence="2">Uncharacterized protein</fullName>
    </submittedName>
</protein>
<evidence type="ECO:0000313" key="2">
    <source>
        <dbReference type="EMBL" id="KAF5825283.1"/>
    </source>
</evidence>
<evidence type="ECO:0000256" key="1">
    <source>
        <dbReference type="SAM" id="MobiDB-lite"/>
    </source>
</evidence>